<feature type="non-terminal residue" evidence="1">
    <location>
        <position position="128"/>
    </location>
</feature>
<proteinExistence type="predicted"/>
<protein>
    <submittedName>
        <fullName evidence="1">Uncharacterized protein</fullName>
    </submittedName>
</protein>
<dbReference type="AlphaFoldDB" id="A0A382VSX3"/>
<dbReference type="SUPFAM" id="SSF117782">
    <property type="entry name" value="YbjQ-like"/>
    <property type="match status" value="1"/>
</dbReference>
<accession>A0A382VSX3</accession>
<evidence type="ECO:0000313" key="1">
    <source>
        <dbReference type="EMBL" id="SVD49696.1"/>
    </source>
</evidence>
<reference evidence="1" key="1">
    <citation type="submission" date="2018-05" db="EMBL/GenBank/DDBJ databases">
        <authorList>
            <person name="Lanie J.A."/>
            <person name="Ng W.-L."/>
            <person name="Kazmierczak K.M."/>
            <person name="Andrzejewski T.M."/>
            <person name="Davidsen T.M."/>
            <person name="Wayne K.J."/>
            <person name="Tettelin H."/>
            <person name="Glass J.I."/>
            <person name="Rusch D."/>
            <person name="Podicherti R."/>
            <person name="Tsui H.-C.T."/>
            <person name="Winkler M.E."/>
        </authorList>
    </citation>
    <scope>NUCLEOTIDE SEQUENCE</scope>
</reference>
<dbReference type="InterPro" id="IPR035439">
    <property type="entry name" value="UPF0145_dom_sf"/>
</dbReference>
<gene>
    <name evidence="1" type="ORF">METZ01_LOCUS402550</name>
</gene>
<name>A0A382VSX3_9ZZZZ</name>
<feature type="non-terminal residue" evidence="1">
    <location>
        <position position="1"/>
    </location>
</feature>
<sequence length="128" mass="13992">MKLKTLLLLILILFLINGCATWSYSGIDRPEGESQISYEPTKAENITITALDITDKKYKVIGDITATVNKTTVFHADPTRELVNKKLKEEAAALGADAVVLVRYGKSGMGLLTWGSMEGKGRAVKYIS</sequence>
<dbReference type="Gene3D" id="3.30.110.70">
    <property type="entry name" value="Hypothetical protein apc22750. Chain B"/>
    <property type="match status" value="1"/>
</dbReference>
<dbReference type="EMBL" id="UINC01154420">
    <property type="protein sequence ID" value="SVD49696.1"/>
    <property type="molecule type" value="Genomic_DNA"/>
</dbReference>
<organism evidence="1">
    <name type="scientific">marine metagenome</name>
    <dbReference type="NCBI Taxonomy" id="408172"/>
    <lineage>
        <taxon>unclassified sequences</taxon>
        <taxon>metagenomes</taxon>
        <taxon>ecological metagenomes</taxon>
    </lineage>
</organism>